<accession>E9AS11</accession>
<dbReference type="EMBL" id="FR799572">
    <property type="protein sequence ID" value="CBZ25732.1"/>
    <property type="molecule type" value="Genomic_DNA"/>
</dbReference>
<feature type="compositionally biased region" description="Low complexity" evidence="7">
    <location>
        <begin position="1384"/>
        <end position="1394"/>
    </location>
</feature>
<keyword evidence="1" id="KW-0723">Serine/threonine-protein kinase</keyword>
<keyword evidence="5 6" id="KW-0067">ATP-binding</keyword>
<dbReference type="GO" id="GO:0005524">
    <property type="term" value="F:ATP binding"/>
    <property type="evidence" value="ECO:0007669"/>
    <property type="project" value="UniProtKB-UniRule"/>
</dbReference>
<evidence type="ECO:0000256" key="2">
    <source>
        <dbReference type="ARBA" id="ARBA00022679"/>
    </source>
</evidence>
<feature type="region of interest" description="Disordered" evidence="7">
    <location>
        <begin position="1205"/>
        <end position="1226"/>
    </location>
</feature>
<evidence type="ECO:0000256" key="6">
    <source>
        <dbReference type="PROSITE-ProRule" id="PRU10141"/>
    </source>
</evidence>
<dbReference type="InterPro" id="IPR011009">
    <property type="entry name" value="Kinase-like_dom_sf"/>
</dbReference>
<dbReference type="Gene3D" id="3.30.200.20">
    <property type="entry name" value="Phosphorylase Kinase, domain 1"/>
    <property type="match status" value="1"/>
</dbReference>
<dbReference type="Gene3D" id="1.10.510.10">
    <property type="entry name" value="Transferase(Phosphotransferase) domain 1"/>
    <property type="match status" value="2"/>
</dbReference>
<proteinExistence type="predicted"/>
<feature type="region of interest" description="Disordered" evidence="7">
    <location>
        <begin position="1262"/>
        <end position="1302"/>
    </location>
</feature>
<keyword evidence="10" id="KW-1185">Reference proteome</keyword>
<keyword evidence="3 6" id="KW-0547">Nucleotide-binding</keyword>
<dbReference type="SMART" id="SM00220">
    <property type="entry name" value="S_TKc"/>
    <property type="match status" value="1"/>
</dbReference>
<evidence type="ECO:0000256" key="4">
    <source>
        <dbReference type="ARBA" id="ARBA00022777"/>
    </source>
</evidence>
<dbReference type="PROSITE" id="PS50011">
    <property type="entry name" value="PROTEIN_KINASE_DOM"/>
    <property type="match status" value="1"/>
</dbReference>
<feature type="region of interest" description="Disordered" evidence="7">
    <location>
        <begin position="522"/>
        <end position="545"/>
    </location>
</feature>
<feature type="domain" description="Protein kinase" evidence="8">
    <location>
        <begin position="735"/>
        <end position="1499"/>
    </location>
</feature>
<feature type="compositionally biased region" description="Polar residues" evidence="7">
    <location>
        <begin position="1262"/>
        <end position="1295"/>
    </location>
</feature>
<reference evidence="9 10" key="1">
    <citation type="journal article" date="2011" name="Genome Res.">
        <title>Chromosome and gene copy number variation allow major structural change between species and strains of Leishmania.</title>
        <authorList>
            <person name="Rogers M.B."/>
            <person name="Hilley J.D."/>
            <person name="Dickens N.J."/>
            <person name="Wilkes J."/>
            <person name="Bates P.A."/>
            <person name="Depledge D.P."/>
            <person name="Harris D."/>
            <person name="Her Y."/>
            <person name="Herzyk P."/>
            <person name="Imamura H."/>
            <person name="Otto T.D."/>
            <person name="Sanders M."/>
            <person name="Seeger K."/>
            <person name="Dujardin J.C."/>
            <person name="Berriman M."/>
            <person name="Smith D.F."/>
            <person name="Hertz-Fowler C."/>
            <person name="Mottram J.C."/>
        </authorList>
    </citation>
    <scope>NUCLEOTIDE SEQUENCE [LARGE SCALE GENOMIC DNA]</scope>
    <source>
        <strain evidence="9 10">MHOM/GT/2001/U1103</strain>
    </source>
</reference>
<feature type="region of interest" description="Disordered" evidence="7">
    <location>
        <begin position="1376"/>
        <end position="1431"/>
    </location>
</feature>
<organism evidence="9 10">
    <name type="scientific">Leishmania mexicana (strain MHOM/GT/2001/U1103)</name>
    <dbReference type="NCBI Taxonomy" id="929439"/>
    <lineage>
        <taxon>Eukaryota</taxon>
        <taxon>Discoba</taxon>
        <taxon>Euglenozoa</taxon>
        <taxon>Kinetoplastea</taxon>
        <taxon>Metakinetoplastina</taxon>
        <taxon>Trypanosomatida</taxon>
        <taxon>Trypanosomatidae</taxon>
        <taxon>Leishmaniinae</taxon>
        <taxon>Leishmania</taxon>
    </lineage>
</organism>
<evidence type="ECO:0000259" key="8">
    <source>
        <dbReference type="PROSITE" id="PS50011"/>
    </source>
</evidence>
<feature type="region of interest" description="Disordered" evidence="7">
    <location>
        <begin position="965"/>
        <end position="1039"/>
    </location>
</feature>
<dbReference type="GO" id="GO:0004674">
    <property type="term" value="F:protein serine/threonine kinase activity"/>
    <property type="evidence" value="ECO:0007669"/>
    <property type="project" value="UniProtKB-KW"/>
</dbReference>
<evidence type="ECO:0000256" key="1">
    <source>
        <dbReference type="ARBA" id="ARBA00022527"/>
    </source>
</evidence>
<feature type="binding site" evidence="6">
    <location>
        <position position="764"/>
    </location>
    <ligand>
        <name>ATP</name>
        <dbReference type="ChEBI" id="CHEBI:30616"/>
    </ligand>
</feature>
<feature type="region of interest" description="Disordered" evidence="7">
    <location>
        <begin position="1325"/>
        <end position="1349"/>
    </location>
</feature>
<evidence type="ECO:0000256" key="5">
    <source>
        <dbReference type="ARBA" id="ARBA00022840"/>
    </source>
</evidence>
<dbReference type="KEGG" id="lmi:LMXM_19_0590"/>
<dbReference type="PhylomeDB" id="E9AS11"/>
<keyword evidence="4" id="KW-0418">Kinase</keyword>
<gene>
    <name evidence="9" type="ORF">LMXM_19_0590</name>
</gene>
<feature type="compositionally biased region" description="Low complexity" evidence="7">
    <location>
        <begin position="965"/>
        <end position="984"/>
    </location>
</feature>
<feature type="compositionally biased region" description="Polar residues" evidence="7">
    <location>
        <begin position="38"/>
        <end position="50"/>
    </location>
</feature>
<dbReference type="InterPro" id="IPR017441">
    <property type="entry name" value="Protein_kinase_ATP_BS"/>
</dbReference>
<evidence type="ECO:0000313" key="9">
    <source>
        <dbReference type="EMBL" id="CBZ25732.1"/>
    </source>
</evidence>
<name>E9AS11_LEIMU</name>
<protein>
    <recommendedName>
        <fullName evidence="8">Protein kinase domain-containing protein</fullName>
    </recommendedName>
</protein>
<dbReference type="GeneID" id="13447817"/>
<feature type="compositionally biased region" description="Low complexity" evidence="7">
    <location>
        <begin position="1411"/>
        <end position="1423"/>
    </location>
</feature>
<feature type="region of interest" description="Disordered" evidence="7">
    <location>
        <begin position="1"/>
        <end position="85"/>
    </location>
</feature>
<dbReference type="PANTHER" id="PTHR24349">
    <property type="entry name" value="SERINE/THREONINE-PROTEIN KINASE"/>
    <property type="match status" value="1"/>
</dbReference>
<feature type="region of interest" description="Disordered" evidence="7">
    <location>
        <begin position="174"/>
        <end position="193"/>
    </location>
</feature>
<sequence>MLPSRAPPWGPGPPDPAPYSTIATHDCTAECVDAPPSASASHNRSTSPGGQSAGGDTASPTPASVEEPGRKTQHRRCSTTPPLKPLMKAAILAPAPEKPRCTLTGEAMQSIGNRSHPSKDGGAVTSAYISAPRTESRARVDDAPPLSLSATVSSARLHLGMIPPVVSSNFTSHQAIASAPSTPSNRREAPKMRRRSYSTFISRLPSDTRLRASPLVACSVQHLERHGCSDALSHAPPPVRPALSMTNSTDVTPIASDTDFRRSVNEGCSTVESHCTAAVAASCVVVHATSGTFRALPHPSIGLNTSLAGVGGVPSFNSSTPSTNASVLKDRHSCGTGTCGVPSESSSLPPFHTSSFDRDGVGVEDCGSEASGTAATSATVEVLHRGDANPVTGNRCSRLPSGRSISTPVSCEVGGVAPDASGASAANRARMEGDSSAAGGAEIHGAGCSFGWRMFASLTSQRGGGGGGGGAPAPSLGIFQSGLYLSMDEGDVSPASVLEVPMTPQSFSTMLLARESGEGVQHPARAGSATSAATTTTNGARSSSLAVQEGNDTMLRQSSQQVPIVSQGVEDSWSGGGVATNGIEDWCVDGCSRDSCETRTTGTPLTSGVGPPLCLVAGSGSAGCVLGGRHAAPLSSLQLLGGSSQQEMPISTIDTDEIPSTPTDISALPHPPPPLSARRRRQRRPCLHRDGGNAASSNSRVDLETGVMETDTLERARAVSKDGARAYEIVNEKYVMYDYELGKGSYSTVRLCYNLADGHFYAVKVLDRVRLKRRQLGSEASLCKINQEIAMMKHVQHKNIIALHEVIRDPSMRYVYLVLELAGSREVLSMRDNGDVLPRGDDDGAATAYPEAAAREIVKGLLQALMYTHYLGVAHRDIKPSNVLRTADGTVKLCDFGVSVLVGEAPMQLSREGSVAFLAPELLLSSELDVGRFLTPAASSLGPTRNRRVAHMFADDALASAARKARTTATSTTTATSATQLASTDGSASLREEGSRWTQRLMPSFAGAASQPSTRLAAPRTPGRETTSPGGAAPSGNPLYPPWISLPQRGGGGGGATRGASFRTLSLSSCGAAAPECTATIATAAAGPCAGGVTTATPPTGAPSPSTPAAQPLGYLSKAAGHAPVDLLKADVFALGVTVYTMLLGQLPWRASGAVSQRAAILAEPDPFLRLYKAAYGDAYVWPPQVQEACMPRCEAFGSDAIPASSHASTSASGKDGRGGSYGTGNAALSDGQRAIATEKDDVVALAPATALLCKWRHLSNTGTRSDEGTSAQAKCTPTAAKSTAAPQSHRNVPTRSDRNSAQHVFERSTAAAALPRPATQLLAKKGATSESRAPNDLAESLSDDDDWMRADESDVVEGMRESTVDVGQWMRGSSSDLLRTVQSSAATDTSSNDSEADNASDDDSSRTTVPCSAPTSATSSLSSDDDEDMESCESIYERLFEVEQPCRAYTVAEHMPLPTMPGTSREISGEAVDFVRACLCLNPTERRTVFELVRHPWIRGGVGGQHPRGSPTMFAVSE</sequence>
<dbReference type="InterPro" id="IPR050205">
    <property type="entry name" value="CDPK_Ser/Thr_kinases"/>
</dbReference>
<dbReference type="VEuPathDB" id="TriTrypDB:LmxM.19.0590"/>
<evidence type="ECO:0000256" key="3">
    <source>
        <dbReference type="ARBA" id="ARBA00022741"/>
    </source>
</evidence>
<dbReference type="Proteomes" id="UP000007259">
    <property type="component" value="Chromosome 19"/>
</dbReference>
<dbReference type="OMA" id="VMYDYEL"/>
<dbReference type="RefSeq" id="XP_003874237.1">
    <property type="nucleotide sequence ID" value="XM_003874188.1"/>
</dbReference>
<feature type="compositionally biased region" description="Pro residues" evidence="7">
    <location>
        <begin position="1"/>
        <end position="17"/>
    </location>
</feature>
<dbReference type="SUPFAM" id="SSF56112">
    <property type="entry name" value="Protein kinase-like (PK-like)"/>
    <property type="match status" value="2"/>
</dbReference>
<feature type="compositionally biased region" description="Low complexity" evidence="7">
    <location>
        <begin position="524"/>
        <end position="544"/>
    </location>
</feature>
<dbReference type="OrthoDB" id="68483at2759"/>
<evidence type="ECO:0000313" key="10">
    <source>
        <dbReference type="Proteomes" id="UP000007259"/>
    </source>
</evidence>
<feature type="region of interest" description="Disordered" evidence="7">
    <location>
        <begin position="662"/>
        <end position="705"/>
    </location>
</feature>
<dbReference type="Pfam" id="PF00069">
    <property type="entry name" value="Pkinase"/>
    <property type="match status" value="1"/>
</dbReference>
<keyword evidence="2" id="KW-0808">Transferase</keyword>
<dbReference type="PROSITE" id="PS00107">
    <property type="entry name" value="PROTEIN_KINASE_ATP"/>
    <property type="match status" value="1"/>
</dbReference>
<feature type="compositionally biased region" description="Basic residues" evidence="7">
    <location>
        <begin position="677"/>
        <end position="686"/>
    </location>
</feature>
<evidence type="ECO:0000256" key="7">
    <source>
        <dbReference type="SAM" id="MobiDB-lite"/>
    </source>
</evidence>
<feature type="compositionally biased region" description="Polar residues" evidence="7">
    <location>
        <begin position="174"/>
        <end position="184"/>
    </location>
</feature>
<dbReference type="InterPro" id="IPR000719">
    <property type="entry name" value="Prot_kinase_dom"/>
</dbReference>